<dbReference type="GO" id="GO:0000105">
    <property type="term" value="P:L-histidine biosynthetic process"/>
    <property type="evidence" value="ECO:0007669"/>
    <property type="project" value="UniProtKB-UniRule"/>
</dbReference>
<dbReference type="STRING" id="1914305.BLW93_05000"/>
<name>A0A1R1ML54_9BACT</name>
<dbReference type="Proteomes" id="UP000187408">
    <property type="component" value="Unassembled WGS sequence"/>
</dbReference>
<comment type="caution">
    <text evidence="15">The sequence shown here is derived from an EMBL/GenBank/DDBJ whole genome shotgun (WGS) entry which is preliminary data.</text>
</comment>
<feature type="active site" evidence="12 13">
    <location>
        <position position="185"/>
    </location>
</feature>
<dbReference type="OrthoDB" id="9807137at2"/>
<dbReference type="PROSITE" id="PS51273">
    <property type="entry name" value="GATASE_TYPE_1"/>
    <property type="match status" value="1"/>
</dbReference>
<comment type="catalytic activity">
    <reaction evidence="10 12">
        <text>5-[(5-phospho-1-deoxy-D-ribulos-1-ylimino)methylamino]-1-(5-phospho-beta-D-ribosyl)imidazole-4-carboxamide + L-glutamine = D-erythro-1-(imidazol-4-yl)glycerol 3-phosphate + 5-amino-1-(5-phospho-beta-D-ribosyl)imidazole-4-carboxamide + L-glutamate + H(+)</text>
        <dbReference type="Rhea" id="RHEA:24793"/>
        <dbReference type="ChEBI" id="CHEBI:15378"/>
        <dbReference type="ChEBI" id="CHEBI:29985"/>
        <dbReference type="ChEBI" id="CHEBI:58278"/>
        <dbReference type="ChEBI" id="CHEBI:58359"/>
        <dbReference type="ChEBI" id="CHEBI:58475"/>
        <dbReference type="ChEBI" id="CHEBI:58525"/>
        <dbReference type="EC" id="4.3.2.10"/>
    </reaction>
</comment>
<dbReference type="SUPFAM" id="SSF52317">
    <property type="entry name" value="Class I glutamine amidotransferase-like"/>
    <property type="match status" value="1"/>
</dbReference>
<evidence type="ECO:0000256" key="6">
    <source>
        <dbReference type="ARBA" id="ARBA00022801"/>
    </source>
</evidence>
<comment type="function">
    <text evidence="12">IGPS catalyzes the conversion of PRFAR and glutamine to IGP, AICAR and glutamate. The HisH subunit catalyzes the hydrolysis of glutamine to glutamate and ammonia as part of the synthesis of IGP and AICAR. The resulting ammonia molecule is channeled to the active site of HisF.</text>
</comment>
<comment type="subcellular location">
    <subcellularLocation>
        <location evidence="1 12">Cytoplasm</location>
    </subcellularLocation>
</comment>
<dbReference type="AlphaFoldDB" id="A0A1R1ML54"/>
<evidence type="ECO:0000256" key="12">
    <source>
        <dbReference type="HAMAP-Rule" id="MF_00278"/>
    </source>
</evidence>
<feature type="active site" evidence="12 13">
    <location>
        <position position="183"/>
    </location>
</feature>
<dbReference type="Pfam" id="PF00117">
    <property type="entry name" value="GATase"/>
    <property type="match status" value="1"/>
</dbReference>
<evidence type="ECO:0000256" key="2">
    <source>
        <dbReference type="ARBA" id="ARBA00005091"/>
    </source>
</evidence>
<dbReference type="EMBL" id="MOEN01000015">
    <property type="protein sequence ID" value="OMH40493.1"/>
    <property type="molecule type" value="Genomic_DNA"/>
</dbReference>
<dbReference type="InterPro" id="IPR010139">
    <property type="entry name" value="Imidazole-glycPsynth_HisH"/>
</dbReference>
<evidence type="ECO:0000256" key="1">
    <source>
        <dbReference type="ARBA" id="ARBA00004496"/>
    </source>
</evidence>
<gene>
    <name evidence="12" type="primary">hisH</name>
    <name evidence="15" type="ORF">BLW93_05000</name>
</gene>
<evidence type="ECO:0000256" key="7">
    <source>
        <dbReference type="ARBA" id="ARBA00022962"/>
    </source>
</evidence>
<comment type="pathway">
    <text evidence="2 12">Amino-acid biosynthesis; L-histidine biosynthesis; L-histidine from 5-phospho-alpha-D-ribose 1-diphosphate: step 5/9.</text>
</comment>
<dbReference type="GO" id="GO:0004359">
    <property type="term" value="F:glutaminase activity"/>
    <property type="evidence" value="ECO:0007669"/>
    <property type="project" value="UniProtKB-EC"/>
</dbReference>
<dbReference type="GO" id="GO:0016829">
    <property type="term" value="F:lyase activity"/>
    <property type="evidence" value="ECO:0007669"/>
    <property type="project" value="UniProtKB-KW"/>
</dbReference>
<dbReference type="UniPathway" id="UPA00031">
    <property type="reaction ID" value="UER00010"/>
</dbReference>
<evidence type="ECO:0000256" key="4">
    <source>
        <dbReference type="ARBA" id="ARBA00022490"/>
    </source>
</evidence>
<evidence type="ECO:0000256" key="13">
    <source>
        <dbReference type="PIRSR" id="PIRSR000495-1"/>
    </source>
</evidence>
<reference evidence="15 16" key="1">
    <citation type="submission" date="2016-10" db="EMBL/GenBank/DDBJ databases">
        <title>Genome sequence of a sulfur-reducing bacterium Desulfurobacterium indicum K6013.</title>
        <authorList>
            <person name="Cao J."/>
            <person name="Shao Z."/>
            <person name="Alain K."/>
            <person name="Jebbar M."/>
        </authorList>
    </citation>
    <scope>NUCLEOTIDE SEQUENCE [LARGE SCALE GENOMIC DNA]</scope>
    <source>
        <strain evidence="15 16">K6013</strain>
    </source>
</reference>
<sequence length="205" mass="23120">MIAVIDYGMGNLRSVSKAVEYVGGNVIITDNKEKIKDAEAIILPGVGAFRDAVKNLKERGLWETVTIEVKKGKPFLGICLGLHLLFEKGYEFGEEDGLGIIKGKVVRFDLPHDYKIPHMGWNQVSIKKNSSFLERIKEGEFFYFVHSYYVKPEDKSVILTTTDYGIEFVSSIEKDNVIATQFHPEKSQKAGLKLLSNFLKLVRTS</sequence>
<proteinExistence type="inferred from homology"/>
<comment type="catalytic activity">
    <reaction evidence="11 12">
        <text>L-glutamine + H2O = L-glutamate + NH4(+)</text>
        <dbReference type="Rhea" id="RHEA:15889"/>
        <dbReference type="ChEBI" id="CHEBI:15377"/>
        <dbReference type="ChEBI" id="CHEBI:28938"/>
        <dbReference type="ChEBI" id="CHEBI:29985"/>
        <dbReference type="ChEBI" id="CHEBI:58359"/>
        <dbReference type="EC" id="3.5.1.2"/>
    </reaction>
</comment>
<dbReference type="PANTHER" id="PTHR42701:SF1">
    <property type="entry name" value="IMIDAZOLE GLYCEROL PHOSPHATE SYNTHASE SUBUNIT HISH"/>
    <property type="match status" value="1"/>
</dbReference>
<dbReference type="PANTHER" id="PTHR42701">
    <property type="entry name" value="IMIDAZOLE GLYCEROL PHOSPHATE SYNTHASE SUBUNIT HISH"/>
    <property type="match status" value="1"/>
</dbReference>
<feature type="domain" description="Glutamine amidotransferase" evidence="14">
    <location>
        <begin position="4"/>
        <end position="199"/>
    </location>
</feature>
<dbReference type="RefSeq" id="WP_076713007.1">
    <property type="nucleotide sequence ID" value="NZ_MOEN01000015.1"/>
</dbReference>
<keyword evidence="6 12" id="KW-0378">Hydrolase</keyword>
<keyword evidence="8 12" id="KW-0368">Histidine biosynthesis</keyword>
<evidence type="ECO:0000256" key="10">
    <source>
        <dbReference type="ARBA" id="ARBA00047838"/>
    </source>
</evidence>
<evidence type="ECO:0000256" key="8">
    <source>
        <dbReference type="ARBA" id="ARBA00023102"/>
    </source>
</evidence>
<comment type="subunit">
    <text evidence="3 12">Heterodimer of HisH and HisF.</text>
</comment>
<keyword evidence="9 12" id="KW-0456">Lyase</keyword>
<dbReference type="EC" id="3.5.1.2" evidence="12"/>
<dbReference type="GO" id="GO:0000107">
    <property type="term" value="F:imidazoleglycerol-phosphate synthase activity"/>
    <property type="evidence" value="ECO:0007669"/>
    <property type="project" value="UniProtKB-UniRule"/>
</dbReference>
<dbReference type="HAMAP" id="MF_00278">
    <property type="entry name" value="HisH"/>
    <property type="match status" value="1"/>
</dbReference>
<dbReference type="CDD" id="cd01748">
    <property type="entry name" value="GATase1_IGP_Synthase"/>
    <property type="match status" value="1"/>
</dbReference>
<evidence type="ECO:0000256" key="3">
    <source>
        <dbReference type="ARBA" id="ARBA00011152"/>
    </source>
</evidence>
<keyword evidence="7 12" id="KW-0315">Glutamine amidotransferase</keyword>
<keyword evidence="5 12" id="KW-0028">Amino-acid biosynthesis</keyword>
<dbReference type="InterPro" id="IPR017926">
    <property type="entry name" value="GATASE"/>
</dbReference>
<accession>A0A1R1ML54</accession>
<dbReference type="InterPro" id="IPR029062">
    <property type="entry name" value="Class_I_gatase-like"/>
</dbReference>
<dbReference type="PIRSF" id="PIRSF000495">
    <property type="entry name" value="Amidotransf_hisH"/>
    <property type="match status" value="1"/>
</dbReference>
<evidence type="ECO:0000259" key="14">
    <source>
        <dbReference type="Pfam" id="PF00117"/>
    </source>
</evidence>
<protein>
    <recommendedName>
        <fullName evidence="12">Imidazole glycerol phosphate synthase subunit HisH</fullName>
        <ecNumber evidence="12">4.3.2.10</ecNumber>
    </recommendedName>
    <alternativeName>
        <fullName evidence="12">IGP synthase glutaminase subunit</fullName>
        <ecNumber evidence="12">3.5.1.2</ecNumber>
    </alternativeName>
    <alternativeName>
        <fullName evidence="12">IGP synthase subunit HisH</fullName>
    </alternativeName>
    <alternativeName>
        <fullName evidence="12">ImGP synthase subunit HisH</fullName>
        <shortName evidence="12">IGPS subunit HisH</shortName>
    </alternativeName>
</protein>
<keyword evidence="16" id="KW-1185">Reference proteome</keyword>
<dbReference type="NCBIfam" id="TIGR01855">
    <property type="entry name" value="IMP_synth_hisH"/>
    <property type="match status" value="1"/>
</dbReference>
<organism evidence="15 16">
    <name type="scientific">Desulfurobacterium indicum</name>
    <dbReference type="NCBI Taxonomy" id="1914305"/>
    <lineage>
        <taxon>Bacteria</taxon>
        <taxon>Pseudomonadati</taxon>
        <taxon>Aquificota</taxon>
        <taxon>Aquificia</taxon>
        <taxon>Desulfurobacteriales</taxon>
        <taxon>Desulfurobacteriaceae</taxon>
        <taxon>Desulfurobacterium</taxon>
    </lineage>
</organism>
<dbReference type="GO" id="GO:0005737">
    <property type="term" value="C:cytoplasm"/>
    <property type="evidence" value="ECO:0007669"/>
    <property type="project" value="UniProtKB-SubCell"/>
</dbReference>
<evidence type="ECO:0000256" key="11">
    <source>
        <dbReference type="ARBA" id="ARBA00049534"/>
    </source>
</evidence>
<feature type="active site" description="Nucleophile" evidence="12 13">
    <location>
        <position position="79"/>
    </location>
</feature>
<evidence type="ECO:0000313" key="15">
    <source>
        <dbReference type="EMBL" id="OMH40493.1"/>
    </source>
</evidence>
<dbReference type="EC" id="4.3.2.10" evidence="12"/>
<evidence type="ECO:0000256" key="5">
    <source>
        <dbReference type="ARBA" id="ARBA00022605"/>
    </source>
</evidence>
<keyword evidence="4 12" id="KW-0963">Cytoplasm</keyword>
<evidence type="ECO:0000256" key="9">
    <source>
        <dbReference type="ARBA" id="ARBA00023239"/>
    </source>
</evidence>
<dbReference type="Gene3D" id="3.40.50.880">
    <property type="match status" value="1"/>
</dbReference>
<dbReference type="FunFam" id="3.40.50.880:FF:000009">
    <property type="entry name" value="Imidazole glycerol phosphate synthase subunit HisH"/>
    <property type="match status" value="1"/>
</dbReference>
<evidence type="ECO:0000313" key="16">
    <source>
        <dbReference type="Proteomes" id="UP000187408"/>
    </source>
</evidence>